<dbReference type="CDD" id="cd19953">
    <property type="entry name" value="PDS5"/>
    <property type="match status" value="1"/>
</dbReference>
<feature type="compositionally biased region" description="Polar residues" evidence="6">
    <location>
        <begin position="1388"/>
        <end position="1398"/>
    </location>
</feature>
<sequence length="1464" mass="162984">MPGTRRRASAAAAVAAEDPEEHDETNGLHFNEALTWRAGRPIPVADLLRRLQALSQELRGLDQEEAERESLLPIAKQLASQNLLGHKDRGVRAWAACCIVDMFKLCAPDAPYTGSQLKDIFTMIINTILPALSDPSSPYNSQHVYVLKSLAEVKSIVLVTDIPSANNLILALCTACFDVLSQPSKSESGEELSKNVEHYMTKLLIVLVDEAQSLPAEAVDVILAQFLRADPRVLSGGSKSKKGAQYDERQSTLLLKEAPPAYNMAMNICNSLPEKMARLISQYFSSVIVDATSVPIPLKTSKNRSKRMSSVGADSDDEAPRQPTEDDLNESRKVHRLLRELWRSSPLVLQDIIPQLDAELSAEDVQLRNLATETLGDIISGIGAAGPPPPPTYNPSAYPSQSLSPPSERLPVYNFLTTPTSPQSFASSYHQVYESFLSRRNDKSPAIRAAWTTAIGRILSTNAGGVGLDEEDQQRLLKLFGEMLVDGDERVRLAAVKSVERFGYHDIVQKLGIRGSAAESESILSNLADRVKDRKPAVRTEATKLLAKIWGVAAGAIAEGSERVGLLLGPIPSRILEAYFLNDKEVNVLIDRILFEELVPLSYPDTKRKRGRESQANGDVEYTEADVDKIRVERILVLIRDLLPRPKLVLFAKQTHQVVLAKYMDALLKKCEEFNGGVMESRSQEIEQHLGRLIDYHAKMLPETSRASEDLWKFAKMHDRRCYALIRFCIATDSDYRRVRNSIRELTKRIEEATGSSATLLDTLIPLVYRSSILLYNKNHVPAIIQFSRTDEKGLGSTAHEVLKEISSKNPDVFRGYVEELCKVLESEAPTAKKPNRPGAVDDLKACAGFARRFPKDVPTDRKFIKAMLSFAQFGSPPKAAKYGVSIIMACTDKKEMHARDLLKQCTEGFEYGKGNYLARLAALSQLMLLGSKAIEDEIDPVIDIAIDGVLLRSTPADAQQNPDWTDEPDEDCAAKMWALKILVNRLRGLSDDESINQVSEPVYKLLNTLVSKHGELSRKIESPVAQKSRLRLLASELLLKLCCEKRFDALLTPRDFNELATVIQDPHAKVRDGFVRKLMKYLGQDKLPKRFYTIVFLGAFEPDSRIKTSTFTWLKARQAAFSKAHDHVLEDVFARFLSVLAHHPDFDTEVENLRDVVTYLLFYLKAVANEDSISLIYHQAQRVKAVEDAIDPARSESLYVLSDLAQAVIQRYRDLFGWNIQAVPKKARMPADVFANLPSHERAQEIAEKQHVPEELVDELDDLVRAAVKGRKQRKSETTSEQREKKRARASSTFPTRKAPKAAKIAKTPKKRKEPLSDNVASGDRRRSGRNLGGKNYAESSQGEDEEMDDAQDQENESGDEIVQEDGPVEEENEHQSDVDDVEEQETPAQTPKSTQGKSKTAAAKSEAPKEKKAPAKAIKSKTNGATPTRRSTRGKPPPQADDAESDDDALSDPPDSDDEQRL</sequence>
<evidence type="ECO:0000313" key="8">
    <source>
        <dbReference type="Proteomes" id="UP001363622"/>
    </source>
</evidence>
<dbReference type="PANTHER" id="PTHR12663:SF0">
    <property type="entry name" value="PRECOCIOUS DISSOCIATION OF SISTERS 5, ISOFORM A"/>
    <property type="match status" value="1"/>
</dbReference>
<protein>
    <submittedName>
        <fullName evidence="7">Armadillo-type protein</fullName>
    </submittedName>
</protein>
<dbReference type="Pfam" id="PF20168">
    <property type="entry name" value="PDS5"/>
    <property type="match status" value="1"/>
</dbReference>
<comment type="caution">
    <text evidence="7">The sequence shown here is derived from an EMBL/GenBank/DDBJ whole genome shotgun (WGS) entry which is preliminary data.</text>
</comment>
<keyword evidence="8" id="KW-1185">Reference proteome</keyword>
<dbReference type="InterPro" id="IPR011989">
    <property type="entry name" value="ARM-like"/>
</dbReference>
<dbReference type="InterPro" id="IPR039776">
    <property type="entry name" value="Pds5"/>
</dbReference>
<gene>
    <name evidence="7" type="ORF">IWZ03DRAFT_424060</name>
</gene>
<keyword evidence="5" id="KW-0131">Cell cycle</keyword>
<feature type="region of interest" description="Disordered" evidence="6">
    <location>
        <begin position="1269"/>
        <end position="1464"/>
    </location>
</feature>
<feature type="region of interest" description="Disordered" evidence="6">
    <location>
        <begin position="1"/>
        <end position="25"/>
    </location>
</feature>
<feature type="compositionally biased region" description="Basic and acidic residues" evidence="6">
    <location>
        <begin position="1276"/>
        <end position="1285"/>
    </location>
</feature>
<name>A0ABR1KL48_9PEZI</name>
<feature type="compositionally biased region" description="Acidic residues" evidence="6">
    <location>
        <begin position="1343"/>
        <end position="1387"/>
    </location>
</feature>
<feature type="compositionally biased region" description="Acidic residues" evidence="6">
    <location>
        <begin position="1443"/>
        <end position="1464"/>
    </location>
</feature>
<evidence type="ECO:0000256" key="2">
    <source>
        <dbReference type="ARBA" id="ARBA00022618"/>
    </source>
</evidence>
<evidence type="ECO:0000256" key="4">
    <source>
        <dbReference type="ARBA" id="ARBA00023242"/>
    </source>
</evidence>
<dbReference type="PANTHER" id="PTHR12663">
    <property type="entry name" value="ANDROGEN INDUCED INHIBITOR OF PROLIFERATION AS3 / PDS5-RELATED"/>
    <property type="match status" value="1"/>
</dbReference>
<feature type="compositionally biased region" description="Basic and acidic residues" evidence="6">
    <location>
        <begin position="318"/>
        <end position="330"/>
    </location>
</feature>
<accession>A0ABR1KL48</accession>
<comment type="subcellular location">
    <subcellularLocation>
        <location evidence="1">Nucleus</location>
    </subcellularLocation>
</comment>
<keyword evidence="3" id="KW-0498">Mitosis</keyword>
<dbReference type="EMBL" id="JBBPHU010000006">
    <property type="protein sequence ID" value="KAK7516808.1"/>
    <property type="molecule type" value="Genomic_DNA"/>
</dbReference>
<dbReference type="SUPFAM" id="SSF48371">
    <property type="entry name" value="ARM repeat"/>
    <property type="match status" value="2"/>
</dbReference>
<reference evidence="7 8" key="1">
    <citation type="submission" date="2024-04" db="EMBL/GenBank/DDBJ databases">
        <title>Phyllosticta paracitricarpa is synonymous to the EU quarantine fungus P. citricarpa based on phylogenomic analyses.</title>
        <authorList>
            <consortium name="Lawrence Berkeley National Laboratory"/>
            <person name="Van Ingen-Buijs V.A."/>
            <person name="Van Westerhoven A.C."/>
            <person name="Haridas S."/>
            <person name="Skiadas P."/>
            <person name="Martin F."/>
            <person name="Groenewald J.Z."/>
            <person name="Crous P.W."/>
            <person name="Seidl M.F."/>
        </authorList>
    </citation>
    <scope>NUCLEOTIDE SEQUENCE [LARGE SCALE GENOMIC DNA]</scope>
    <source>
        <strain evidence="7 8">CBS 123371</strain>
    </source>
</reference>
<evidence type="ECO:0000313" key="7">
    <source>
        <dbReference type="EMBL" id="KAK7516808.1"/>
    </source>
</evidence>
<dbReference type="Gene3D" id="1.25.10.10">
    <property type="entry name" value="Leucine-rich Repeat Variant"/>
    <property type="match status" value="1"/>
</dbReference>
<evidence type="ECO:0000256" key="1">
    <source>
        <dbReference type="ARBA" id="ARBA00004123"/>
    </source>
</evidence>
<evidence type="ECO:0000256" key="3">
    <source>
        <dbReference type="ARBA" id="ARBA00022776"/>
    </source>
</evidence>
<keyword evidence="4" id="KW-0539">Nucleus</keyword>
<dbReference type="InterPro" id="IPR016024">
    <property type="entry name" value="ARM-type_fold"/>
</dbReference>
<organism evidence="7 8">
    <name type="scientific">Phyllosticta citriasiana</name>
    <dbReference type="NCBI Taxonomy" id="595635"/>
    <lineage>
        <taxon>Eukaryota</taxon>
        <taxon>Fungi</taxon>
        <taxon>Dikarya</taxon>
        <taxon>Ascomycota</taxon>
        <taxon>Pezizomycotina</taxon>
        <taxon>Dothideomycetes</taxon>
        <taxon>Dothideomycetes incertae sedis</taxon>
        <taxon>Botryosphaeriales</taxon>
        <taxon>Phyllostictaceae</taxon>
        <taxon>Phyllosticta</taxon>
    </lineage>
</organism>
<evidence type="ECO:0000256" key="6">
    <source>
        <dbReference type="SAM" id="MobiDB-lite"/>
    </source>
</evidence>
<feature type="region of interest" description="Disordered" evidence="6">
    <location>
        <begin position="381"/>
        <end position="405"/>
    </location>
</feature>
<proteinExistence type="predicted"/>
<evidence type="ECO:0000256" key="5">
    <source>
        <dbReference type="ARBA" id="ARBA00023306"/>
    </source>
</evidence>
<keyword evidence="2" id="KW-0132">Cell division</keyword>
<feature type="region of interest" description="Disordered" evidence="6">
    <location>
        <begin position="300"/>
        <end position="330"/>
    </location>
</feature>
<dbReference type="Proteomes" id="UP001363622">
    <property type="component" value="Unassembled WGS sequence"/>
</dbReference>